<dbReference type="PhylomeDB" id="A0A0A2KXV9"/>
<keyword evidence="2" id="KW-1185">Reference proteome</keyword>
<proteinExistence type="predicted"/>
<dbReference type="EMBL" id="JQGA01001158">
    <property type="protein sequence ID" value="KGO69165.1"/>
    <property type="molecule type" value="Genomic_DNA"/>
</dbReference>
<reference evidence="1 2" key="1">
    <citation type="journal article" date="2015" name="Mol. Plant Microbe Interact.">
        <title>Genome, transcriptome, and functional analyses of Penicillium expansum provide new insights into secondary metabolism and pathogenicity.</title>
        <authorList>
            <person name="Ballester A.R."/>
            <person name="Marcet-Houben M."/>
            <person name="Levin E."/>
            <person name="Sela N."/>
            <person name="Selma-Lazaro C."/>
            <person name="Carmona L."/>
            <person name="Wisniewski M."/>
            <person name="Droby S."/>
            <person name="Gonzalez-Candelas L."/>
            <person name="Gabaldon T."/>
        </authorList>
    </citation>
    <scope>NUCLEOTIDE SEQUENCE [LARGE SCALE GENOMIC DNA]</scope>
    <source>
        <strain evidence="1 2">PHI-1</strain>
    </source>
</reference>
<evidence type="ECO:0000313" key="1">
    <source>
        <dbReference type="EMBL" id="KGO69165.1"/>
    </source>
</evidence>
<evidence type="ECO:0000313" key="2">
    <source>
        <dbReference type="Proteomes" id="UP000030104"/>
    </source>
</evidence>
<evidence type="ECO:0008006" key="3">
    <source>
        <dbReference type="Google" id="ProtNLM"/>
    </source>
</evidence>
<accession>A0A0A2KXV9</accession>
<dbReference type="OrthoDB" id="9975959at2759"/>
<gene>
    <name evidence="1" type="ORF">PITC_095780</name>
</gene>
<name>A0A0A2KXV9_PENIT</name>
<dbReference type="HOGENOM" id="CLU_2292618_0_0_1"/>
<protein>
    <recommendedName>
        <fullName evidence="3">Endonuclease/exonuclease/phosphatase</fullName>
    </recommendedName>
</protein>
<sequence length="101" mass="11377">MDIYAHVRTSIVSWKSDTPLPTDVPADPKFQSWHQFDPNSQRCDPVSVNENAEPACADNTSSDLILLTWNIDALSEQTQERVTEILGFITQLNSNVDIIFL</sequence>
<dbReference type="Proteomes" id="UP000030104">
    <property type="component" value="Unassembled WGS sequence"/>
</dbReference>
<comment type="caution">
    <text evidence="1">The sequence shown here is derived from an EMBL/GenBank/DDBJ whole genome shotgun (WGS) entry which is preliminary data.</text>
</comment>
<organism evidence="1 2">
    <name type="scientific">Penicillium italicum</name>
    <name type="common">Blue mold</name>
    <dbReference type="NCBI Taxonomy" id="40296"/>
    <lineage>
        <taxon>Eukaryota</taxon>
        <taxon>Fungi</taxon>
        <taxon>Dikarya</taxon>
        <taxon>Ascomycota</taxon>
        <taxon>Pezizomycotina</taxon>
        <taxon>Eurotiomycetes</taxon>
        <taxon>Eurotiomycetidae</taxon>
        <taxon>Eurotiales</taxon>
        <taxon>Aspergillaceae</taxon>
        <taxon>Penicillium</taxon>
    </lineage>
</organism>
<dbReference type="AlphaFoldDB" id="A0A0A2KXV9"/>